<evidence type="ECO:0000313" key="1">
    <source>
        <dbReference type="EMBL" id="EHM41342.1"/>
    </source>
</evidence>
<dbReference type="Proteomes" id="UP000004459">
    <property type="component" value="Unassembled WGS sequence"/>
</dbReference>
<name>G9YUZ0_FLAPL</name>
<evidence type="ECO:0000313" key="2">
    <source>
        <dbReference type="Proteomes" id="UP000004459"/>
    </source>
</evidence>
<sequence>MIWSQKTCHVYRILFFRRGRIGCCRGGYRGHWGINWASLGTAVPFLHIQDKEHSCFLTTKQECSFIIRPKQGTVPVLNRNLREGKKEHV</sequence>
<protein>
    <submittedName>
        <fullName evidence="1">Uncharacterized protein</fullName>
    </submittedName>
</protein>
<dbReference type="AlphaFoldDB" id="G9YUZ0"/>
<dbReference type="HOGENOM" id="CLU_2450273_0_0_9"/>
<comment type="caution">
    <text evidence="1">The sequence shown here is derived from an EMBL/GenBank/DDBJ whole genome shotgun (WGS) entry which is preliminary data.</text>
</comment>
<accession>G9YUZ0</accession>
<gene>
    <name evidence="1" type="ORF">HMPREF0372_03355</name>
</gene>
<organism evidence="1 2">
    <name type="scientific">Flavonifractor plautii ATCC 29863</name>
    <dbReference type="NCBI Taxonomy" id="411475"/>
    <lineage>
        <taxon>Bacteria</taxon>
        <taxon>Bacillati</taxon>
        <taxon>Bacillota</taxon>
        <taxon>Clostridia</taxon>
        <taxon>Eubacteriales</taxon>
        <taxon>Oscillospiraceae</taxon>
        <taxon>Flavonifractor</taxon>
    </lineage>
</organism>
<proteinExistence type="predicted"/>
<dbReference type="EMBL" id="AGCK01000274">
    <property type="protein sequence ID" value="EHM41342.1"/>
    <property type="molecule type" value="Genomic_DNA"/>
</dbReference>
<reference evidence="1 2" key="1">
    <citation type="submission" date="2011-08" db="EMBL/GenBank/DDBJ databases">
        <authorList>
            <person name="Weinstock G."/>
            <person name="Sodergren E."/>
            <person name="Clifton S."/>
            <person name="Fulton L."/>
            <person name="Fulton B."/>
            <person name="Courtney L."/>
            <person name="Fronick C."/>
            <person name="Harrison M."/>
            <person name="Strong C."/>
            <person name="Farmer C."/>
            <person name="Delahaunty K."/>
            <person name="Markovic C."/>
            <person name="Hall O."/>
            <person name="Minx P."/>
            <person name="Tomlinson C."/>
            <person name="Mitreva M."/>
            <person name="Hou S."/>
            <person name="Chen J."/>
            <person name="Wollam A."/>
            <person name="Pepin K.H."/>
            <person name="Johnson M."/>
            <person name="Bhonagiri V."/>
            <person name="Zhang X."/>
            <person name="Suruliraj S."/>
            <person name="Warren W."/>
            <person name="Chinwalla A."/>
            <person name="Mardis E.R."/>
            <person name="Wilson R.K."/>
        </authorList>
    </citation>
    <scope>NUCLEOTIDE SEQUENCE [LARGE SCALE GENOMIC DNA]</scope>
    <source>
        <strain evidence="1 2">ATCC 29863</strain>
    </source>
</reference>